<gene>
    <name evidence="11" type="ORF">M0811_02491</name>
</gene>
<dbReference type="CDD" id="cd03064">
    <property type="entry name" value="TRX_Fd_NuoE"/>
    <property type="match status" value="1"/>
</dbReference>
<dbReference type="Gene3D" id="3.40.30.10">
    <property type="entry name" value="Glutaredoxin"/>
    <property type="match status" value="1"/>
</dbReference>
<proteinExistence type="inferred from homology"/>
<dbReference type="InterPro" id="IPR041921">
    <property type="entry name" value="NuoE_N"/>
</dbReference>
<dbReference type="Pfam" id="PF01257">
    <property type="entry name" value="2Fe-2S_thioredx"/>
    <property type="match status" value="1"/>
</dbReference>
<dbReference type="GO" id="GO:0046872">
    <property type="term" value="F:metal ion binding"/>
    <property type="evidence" value="ECO:0007669"/>
    <property type="project" value="UniProtKB-KW"/>
</dbReference>
<keyword evidence="4" id="KW-1278">Translocase</keyword>
<evidence type="ECO:0000313" key="11">
    <source>
        <dbReference type="EMBL" id="KAJ5068549.1"/>
    </source>
</evidence>
<dbReference type="FunFam" id="3.40.30.10:FF:000022">
    <property type="entry name" value="NADH dehydrogenase flavoprotein 2, mitochondrial"/>
    <property type="match status" value="1"/>
</dbReference>
<feature type="binding site" evidence="9">
    <location>
        <position position="170"/>
    </location>
    <ligand>
        <name>[2Fe-2S] cluster</name>
        <dbReference type="ChEBI" id="CHEBI:190135"/>
    </ligand>
</feature>
<keyword evidence="3 9" id="KW-0479">Metal-binding</keyword>
<dbReference type="GO" id="GO:0098796">
    <property type="term" value="C:membrane protein complex"/>
    <property type="evidence" value="ECO:0007669"/>
    <property type="project" value="UniProtKB-ARBA"/>
</dbReference>
<comment type="caution">
    <text evidence="11">The sequence shown here is derived from an EMBL/GenBank/DDBJ whole genome shotgun (WGS) entry which is preliminary data.</text>
</comment>
<comment type="cofactor">
    <cofactor evidence="9">
        <name>[2Fe-2S] cluster</name>
        <dbReference type="ChEBI" id="CHEBI:190135"/>
    </cofactor>
    <text evidence="9">Binds 1 [2Fe-2S] cluster.</text>
</comment>
<evidence type="ECO:0000256" key="1">
    <source>
        <dbReference type="ARBA" id="ARBA00010643"/>
    </source>
</evidence>
<evidence type="ECO:0000256" key="3">
    <source>
        <dbReference type="ARBA" id="ARBA00022723"/>
    </source>
</evidence>
<dbReference type="GO" id="GO:0006120">
    <property type="term" value="P:mitochondrial electron transport, NADH to ubiquinone"/>
    <property type="evidence" value="ECO:0007669"/>
    <property type="project" value="UniProtKB-ARBA"/>
</dbReference>
<dbReference type="NCBIfam" id="TIGR01958">
    <property type="entry name" value="nuoE_fam"/>
    <property type="match status" value="1"/>
</dbReference>
<feature type="binding site" evidence="9">
    <location>
        <position position="125"/>
    </location>
    <ligand>
        <name>[2Fe-2S] cluster</name>
        <dbReference type="ChEBI" id="CHEBI:190135"/>
    </ligand>
</feature>
<keyword evidence="12" id="KW-1185">Reference proteome</keyword>
<feature type="binding site" evidence="9">
    <location>
        <position position="130"/>
    </location>
    <ligand>
        <name>[2Fe-2S] cluster</name>
        <dbReference type="ChEBI" id="CHEBI:190135"/>
    </ligand>
</feature>
<reference evidence="11" key="1">
    <citation type="submission" date="2022-10" db="EMBL/GenBank/DDBJ databases">
        <title>Novel sulphate-reducing endosymbionts in the free-living metamonad Anaeramoeba.</title>
        <authorList>
            <person name="Jerlstrom-Hultqvist J."/>
            <person name="Cepicka I."/>
            <person name="Gallot-Lavallee L."/>
            <person name="Salas-Leiva D."/>
            <person name="Curtis B.A."/>
            <person name="Zahonova K."/>
            <person name="Pipaliya S."/>
            <person name="Dacks J."/>
            <person name="Roger A.J."/>
        </authorList>
    </citation>
    <scope>NUCLEOTIDE SEQUENCE</scope>
    <source>
        <strain evidence="11">BMAN</strain>
    </source>
</reference>
<evidence type="ECO:0000256" key="5">
    <source>
        <dbReference type="ARBA" id="ARBA00023004"/>
    </source>
</evidence>
<keyword evidence="7" id="KW-0520">NAD</keyword>
<dbReference type="EMBL" id="JAPDFW010000114">
    <property type="protein sequence ID" value="KAJ5068549.1"/>
    <property type="molecule type" value="Genomic_DNA"/>
</dbReference>
<keyword evidence="5 9" id="KW-0408">Iron</keyword>
<dbReference type="GO" id="GO:1902494">
    <property type="term" value="C:catalytic complex"/>
    <property type="evidence" value="ECO:0007669"/>
    <property type="project" value="UniProtKB-ARBA"/>
</dbReference>
<evidence type="ECO:0000256" key="7">
    <source>
        <dbReference type="ARBA" id="ARBA00023027"/>
    </source>
</evidence>
<dbReference type="InterPro" id="IPR042128">
    <property type="entry name" value="NuoE_dom"/>
</dbReference>
<name>A0A9Q0R7A9_ANAIG</name>
<evidence type="ECO:0000256" key="10">
    <source>
        <dbReference type="SAM" id="MobiDB-lite"/>
    </source>
</evidence>
<organism evidence="11 12">
    <name type="scientific">Anaeramoeba ignava</name>
    <name type="common">Anaerobic marine amoeba</name>
    <dbReference type="NCBI Taxonomy" id="1746090"/>
    <lineage>
        <taxon>Eukaryota</taxon>
        <taxon>Metamonada</taxon>
        <taxon>Anaeramoebidae</taxon>
        <taxon>Anaeramoeba</taxon>
    </lineage>
</organism>
<dbReference type="SUPFAM" id="SSF52833">
    <property type="entry name" value="Thioredoxin-like"/>
    <property type="match status" value="1"/>
</dbReference>
<dbReference type="PIRSF" id="PIRSF000216">
    <property type="entry name" value="NADH_DH_24kDa"/>
    <property type="match status" value="1"/>
</dbReference>
<dbReference type="GO" id="GO:0005743">
    <property type="term" value="C:mitochondrial inner membrane"/>
    <property type="evidence" value="ECO:0007669"/>
    <property type="project" value="UniProtKB-ARBA"/>
</dbReference>
<dbReference type="GO" id="GO:0051537">
    <property type="term" value="F:2 iron, 2 sulfur cluster binding"/>
    <property type="evidence" value="ECO:0007669"/>
    <property type="project" value="UniProtKB-KW"/>
</dbReference>
<dbReference type="AlphaFoldDB" id="A0A9Q0R7A9"/>
<dbReference type="PANTHER" id="PTHR10371">
    <property type="entry name" value="NADH DEHYDROGENASE UBIQUINONE FLAVOPROTEIN 2, MITOCHONDRIAL"/>
    <property type="match status" value="1"/>
</dbReference>
<feature type="region of interest" description="Disordered" evidence="10">
    <location>
        <begin position="197"/>
        <end position="237"/>
    </location>
</feature>
<keyword evidence="11" id="KW-0830">Ubiquinone</keyword>
<dbReference type="GO" id="GO:0003954">
    <property type="term" value="F:NADH dehydrogenase activity"/>
    <property type="evidence" value="ECO:0007669"/>
    <property type="project" value="TreeGrafter"/>
</dbReference>
<comment type="cofactor">
    <cofactor evidence="8">
        <name>[2Fe-2S] cluster</name>
        <dbReference type="ChEBI" id="CHEBI:190135"/>
    </cofactor>
</comment>
<keyword evidence="2 9" id="KW-0001">2Fe-2S</keyword>
<dbReference type="GO" id="GO:0008137">
    <property type="term" value="F:NADH dehydrogenase (ubiquinone) activity"/>
    <property type="evidence" value="ECO:0007669"/>
    <property type="project" value="UniProtKB-ARBA"/>
</dbReference>
<sequence>MSLSLIQNFHSSFRKTAFLAIQQTRNYMKLPNIFEKNEEQTKFDFTQTNYKKIDEILRKYPTDKKSSAIIPLLHLVQEQEGWVSRAAMNKVSNIVCCPPTQVYEVATFYTMFNKKPIGKHHIEVCTCTPCMLRGGNDILRTLEDKLGIDCGNTTTDGKFQLSEVECQGACANAPVIVIDGQFYEDLKTDDVLKIVEQVGQGKQPKSGPQSSRKASEPVNGKTTLKGKPTGPVAKDDL</sequence>
<evidence type="ECO:0000256" key="9">
    <source>
        <dbReference type="PIRSR" id="PIRSR000216-1"/>
    </source>
</evidence>
<evidence type="ECO:0000313" key="12">
    <source>
        <dbReference type="Proteomes" id="UP001149090"/>
    </source>
</evidence>
<evidence type="ECO:0000256" key="6">
    <source>
        <dbReference type="ARBA" id="ARBA00023014"/>
    </source>
</evidence>
<dbReference type="InterPro" id="IPR036249">
    <property type="entry name" value="Thioredoxin-like_sf"/>
</dbReference>
<feature type="binding site" evidence="9">
    <location>
        <position position="166"/>
    </location>
    <ligand>
        <name>[2Fe-2S] cluster</name>
        <dbReference type="ChEBI" id="CHEBI:190135"/>
    </ligand>
</feature>
<dbReference type="PANTHER" id="PTHR10371:SF3">
    <property type="entry name" value="NADH DEHYDROGENASE [UBIQUINONE] FLAVOPROTEIN 2, MITOCHONDRIAL"/>
    <property type="match status" value="1"/>
</dbReference>
<dbReference type="FunFam" id="1.10.10.1590:FF:000001">
    <property type="entry name" value="NADH-quinone oxidoreductase subunit E"/>
    <property type="match status" value="1"/>
</dbReference>
<dbReference type="NCBIfam" id="NF005722">
    <property type="entry name" value="PRK07539.1-2"/>
    <property type="match status" value="1"/>
</dbReference>
<accession>A0A9Q0R7A9</accession>
<dbReference type="Proteomes" id="UP001149090">
    <property type="component" value="Unassembled WGS sequence"/>
</dbReference>
<protein>
    <submittedName>
        <fullName evidence="11">NADH dehydrogenase ubiquinone flavoprotein 2</fullName>
    </submittedName>
</protein>
<dbReference type="OrthoDB" id="10254187at2759"/>
<keyword evidence="6 9" id="KW-0411">Iron-sulfur</keyword>
<dbReference type="Gene3D" id="1.10.10.1590">
    <property type="entry name" value="NADH-quinone oxidoreductase subunit E"/>
    <property type="match status" value="1"/>
</dbReference>
<dbReference type="InterPro" id="IPR002023">
    <property type="entry name" value="NuoE-like"/>
</dbReference>
<dbReference type="OMA" id="PDMQFTL"/>
<evidence type="ECO:0000256" key="8">
    <source>
        <dbReference type="ARBA" id="ARBA00034078"/>
    </source>
</evidence>
<evidence type="ECO:0000256" key="4">
    <source>
        <dbReference type="ARBA" id="ARBA00022967"/>
    </source>
</evidence>
<comment type="similarity">
    <text evidence="1">Belongs to the complex I 24 kDa subunit family.</text>
</comment>
<evidence type="ECO:0000256" key="2">
    <source>
        <dbReference type="ARBA" id="ARBA00022714"/>
    </source>
</evidence>